<keyword evidence="5 6" id="KW-0472">Membrane</keyword>
<dbReference type="EMBL" id="CAACVI010000001">
    <property type="protein sequence ID" value="VEN72527.1"/>
    <property type="molecule type" value="Genomic_DNA"/>
</dbReference>
<evidence type="ECO:0000256" key="6">
    <source>
        <dbReference type="SAM" id="Phobius"/>
    </source>
</evidence>
<evidence type="ECO:0000256" key="4">
    <source>
        <dbReference type="ARBA" id="ARBA00022989"/>
    </source>
</evidence>
<keyword evidence="4 6" id="KW-1133">Transmembrane helix</keyword>
<comment type="subcellular location">
    <subcellularLocation>
        <location evidence="1">Membrane</location>
        <topology evidence="1">Multi-pass membrane protein</topology>
    </subcellularLocation>
</comment>
<feature type="transmembrane region" description="Helical" evidence="6">
    <location>
        <begin position="21"/>
        <end position="48"/>
    </location>
</feature>
<feature type="transmembrane region" description="Helical" evidence="6">
    <location>
        <begin position="401"/>
        <end position="421"/>
    </location>
</feature>
<feature type="transmembrane region" description="Helical" evidence="6">
    <location>
        <begin position="178"/>
        <end position="202"/>
    </location>
</feature>
<protein>
    <recommendedName>
        <fullName evidence="7">ResB-like domain-containing protein</fullName>
    </recommendedName>
</protein>
<evidence type="ECO:0000256" key="1">
    <source>
        <dbReference type="ARBA" id="ARBA00004141"/>
    </source>
</evidence>
<proteinExistence type="predicted"/>
<evidence type="ECO:0000259" key="7">
    <source>
        <dbReference type="Pfam" id="PF05140"/>
    </source>
</evidence>
<dbReference type="GO" id="GO:0017004">
    <property type="term" value="P:cytochrome complex assembly"/>
    <property type="evidence" value="ECO:0007669"/>
    <property type="project" value="UniProtKB-KW"/>
</dbReference>
<dbReference type="PANTHER" id="PTHR31566">
    <property type="entry name" value="CYTOCHROME C BIOGENESIS PROTEIN CCS1, CHLOROPLASTIC"/>
    <property type="match status" value="1"/>
</dbReference>
<dbReference type="AlphaFoldDB" id="A0A484HFS7"/>
<keyword evidence="3" id="KW-0201">Cytochrome c-type biogenesis</keyword>
<organism evidence="8">
    <name type="scientific">uncultured Desulfobacteraceae bacterium</name>
    <dbReference type="NCBI Taxonomy" id="218296"/>
    <lineage>
        <taxon>Bacteria</taxon>
        <taxon>Pseudomonadati</taxon>
        <taxon>Thermodesulfobacteriota</taxon>
        <taxon>Desulfobacteria</taxon>
        <taxon>Desulfobacterales</taxon>
        <taxon>Desulfobacteraceae</taxon>
        <taxon>environmental samples</taxon>
    </lineage>
</organism>
<evidence type="ECO:0000256" key="3">
    <source>
        <dbReference type="ARBA" id="ARBA00022748"/>
    </source>
</evidence>
<name>A0A484HFS7_9BACT</name>
<dbReference type="PANTHER" id="PTHR31566:SF0">
    <property type="entry name" value="CYTOCHROME C BIOGENESIS PROTEIN CCS1, CHLOROPLASTIC"/>
    <property type="match status" value="1"/>
</dbReference>
<evidence type="ECO:0000256" key="2">
    <source>
        <dbReference type="ARBA" id="ARBA00022692"/>
    </source>
</evidence>
<keyword evidence="2 6" id="KW-0812">Transmembrane</keyword>
<evidence type="ECO:0000256" key="5">
    <source>
        <dbReference type="ARBA" id="ARBA00023136"/>
    </source>
</evidence>
<reference evidence="8" key="1">
    <citation type="submission" date="2019-01" db="EMBL/GenBank/DDBJ databases">
        <authorList>
            <consortium name="Genoscope - CEA"/>
            <person name="William W."/>
        </authorList>
    </citation>
    <scope>NUCLEOTIDE SEQUENCE</scope>
    <source>
        <strain evidence="8">CR-1</strain>
    </source>
</reference>
<dbReference type="InterPro" id="IPR023494">
    <property type="entry name" value="Cyt_c_bgen_Ccs1/CcsB/ResB"/>
</dbReference>
<gene>
    <name evidence="8" type="ORF">EPICR_10026</name>
</gene>
<accession>A0A484HFS7</accession>
<feature type="domain" description="ResB-like" evidence="7">
    <location>
        <begin position="369"/>
        <end position="452"/>
    </location>
</feature>
<evidence type="ECO:0000313" key="8">
    <source>
        <dbReference type="EMBL" id="VEN72527.1"/>
    </source>
</evidence>
<dbReference type="GO" id="GO:0016020">
    <property type="term" value="C:membrane"/>
    <property type="evidence" value="ECO:0007669"/>
    <property type="project" value="UniProtKB-SubCell"/>
</dbReference>
<feature type="transmembrane region" description="Helical" evidence="6">
    <location>
        <begin position="81"/>
        <end position="102"/>
    </location>
</feature>
<dbReference type="Pfam" id="PF05140">
    <property type="entry name" value="ResB"/>
    <property type="match status" value="2"/>
</dbReference>
<feature type="domain" description="ResB-like" evidence="7">
    <location>
        <begin position="28"/>
        <end position="347"/>
    </location>
</feature>
<dbReference type="InterPro" id="IPR007816">
    <property type="entry name" value="ResB-like_domain"/>
</dbReference>
<sequence>MNEKGNPYMKKTASKRRQNRVWDFFASVKLTVAILLSLAFTSIIGTLIPQNQPLEMYAIQYGRSLSRVLSFFDLTDMYHSWWFQLLILLMAVNICVCSLDRLSGTWKIVFKKKGSFNKNRFRKRVPKIEFEDKRSPDRLKEVFAPIVSKGFGFFKTEPLEDRDDGFVMLAEKRRWSALGVYLVHLSVLVLLAGAMIGSILGFDGYANIPEGQETDVIRIRNSQKTLKLNFKVRCDDFDVSFYETGAPKEFRSRLSIIEKDGVSFSRDIIVNDPLRHKGVNFFQSSYGRIPSEEIDLSFAMKGSGMAYARKARMGEPVEIPEGAGTFTLKGFKNAYNFMGHNIGPSYMGVFKPKDREPLEVTLPLNYPSFDRMRRDKIVISVTGEEKRYYTGLQVTRDPGVWLVYLGFIMMIIGFYISFFMGRQQMFVEVKRQGGKTRVRVAGFSAKNMLGMKLKAQTLSEKLKRA</sequence>